<comment type="caution">
    <text evidence="1">The sequence shown here is derived from an EMBL/GenBank/DDBJ whole genome shotgun (WGS) entry which is preliminary data.</text>
</comment>
<sequence>MPASAFSSPAAIPICVEGSKSVKYPNPGKACFACNPAYQHLREWRPDPDNLKRQRTLVLCFDGTGDSFDQDNSNVVQFLAMLMKDDPMKQLVYYQAGIGTYTNNTLKTPIIDGVSKLWDKMFANNLSEHIKEGYTFLMQNYRSGDQICIFGFSRGAFTARALAGMLQKIGLLPPSNSEQLPFAYAMYEREDREGLKLSLQFKRAFSVDVRVKFLGVWDTVESVGLVSKYLPFCDSSNAIAHLRHAMALDERRVKFIPSFCPGGKSKHQKIDSEVYEYEYHSNNLYVEDTDIEEVFFAGAHCDVGGGSVPNGERHSLARIPLRWMIRECFKVNTGIIFDTHMLKHEVGLDIDSILEAPQPLPSATLHLARHKPEGSFLRDIQVATTPALGSPVRRIWDMLSRAVFSQDTRPLEEFASKGESQEELHDALSPIYDQLKEHTGWKVVDWIPWIVGREGAELDGSGDFWIHRLVWNRGKGRVVYRRVMERGIKVHRSVRTRMLARGKEGKNKPYLPKIRCMIDGEARRLTREEWLAEEPSYFEWVD</sequence>
<accession>A0ACB6Z2S9</accession>
<reference evidence="1" key="2">
    <citation type="journal article" date="2020" name="Nat. Commun.">
        <title>Large-scale genome sequencing of mycorrhizal fungi provides insights into the early evolution of symbiotic traits.</title>
        <authorList>
            <person name="Miyauchi S."/>
            <person name="Kiss E."/>
            <person name="Kuo A."/>
            <person name="Drula E."/>
            <person name="Kohler A."/>
            <person name="Sanchez-Garcia M."/>
            <person name="Morin E."/>
            <person name="Andreopoulos B."/>
            <person name="Barry K.W."/>
            <person name="Bonito G."/>
            <person name="Buee M."/>
            <person name="Carver A."/>
            <person name="Chen C."/>
            <person name="Cichocki N."/>
            <person name="Clum A."/>
            <person name="Culley D."/>
            <person name="Crous P.W."/>
            <person name="Fauchery L."/>
            <person name="Girlanda M."/>
            <person name="Hayes R.D."/>
            <person name="Keri Z."/>
            <person name="LaButti K."/>
            <person name="Lipzen A."/>
            <person name="Lombard V."/>
            <person name="Magnuson J."/>
            <person name="Maillard F."/>
            <person name="Murat C."/>
            <person name="Nolan M."/>
            <person name="Ohm R.A."/>
            <person name="Pangilinan J."/>
            <person name="Pereira M.F."/>
            <person name="Perotto S."/>
            <person name="Peter M."/>
            <person name="Pfister S."/>
            <person name="Riley R."/>
            <person name="Sitrit Y."/>
            <person name="Stielow J.B."/>
            <person name="Szollosi G."/>
            <person name="Zifcakova L."/>
            <person name="Stursova M."/>
            <person name="Spatafora J.W."/>
            <person name="Tedersoo L."/>
            <person name="Vaario L.M."/>
            <person name="Yamada A."/>
            <person name="Yan M."/>
            <person name="Wang P."/>
            <person name="Xu J."/>
            <person name="Bruns T."/>
            <person name="Baldrian P."/>
            <person name="Vilgalys R."/>
            <person name="Dunand C."/>
            <person name="Henrissat B."/>
            <person name="Grigoriev I.V."/>
            <person name="Hibbett D."/>
            <person name="Nagy L.G."/>
            <person name="Martin F.M."/>
        </authorList>
    </citation>
    <scope>NUCLEOTIDE SEQUENCE</scope>
    <source>
        <strain evidence="1">P2</strain>
    </source>
</reference>
<organism evidence="1 2">
    <name type="scientific">Thelephora ganbajun</name>
    <name type="common">Ganba fungus</name>
    <dbReference type="NCBI Taxonomy" id="370292"/>
    <lineage>
        <taxon>Eukaryota</taxon>
        <taxon>Fungi</taxon>
        <taxon>Dikarya</taxon>
        <taxon>Basidiomycota</taxon>
        <taxon>Agaricomycotina</taxon>
        <taxon>Agaricomycetes</taxon>
        <taxon>Thelephorales</taxon>
        <taxon>Thelephoraceae</taxon>
        <taxon>Thelephora</taxon>
    </lineage>
</organism>
<evidence type="ECO:0000313" key="2">
    <source>
        <dbReference type="Proteomes" id="UP000886501"/>
    </source>
</evidence>
<dbReference type="EMBL" id="MU118167">
    <property type="protein sequence ID" value="KAF9644019.1"/>
    <property type="molecule type" value="Genomic_DNA"/>
</dbReference>
<evidence type="ECO:0000313" key="1">
    <source>
        <dbReference type="EMBL" id="KAF9644019.1"/>
    </source>
</evidence>
<keyword evidence="2" id="KW-1185">Reference proteome</keyword>
<reference evidence="1" key="1">
    <citation type="submission" date="2019-10" db="EMBL/GenBank/DDBJ databases">
        <authorList>
            <consortium name="DOE Joint Genome Institute"/>
            <person name="Kuo A."/>
            <person name="Miyauchi S."/>
            <person name="Kiss E."/>
            <person name="Drula E."/>
            <person name="Kohler A."/>
            <person name="Sanchez-Garcia M."/>
            <person name="Andreopoulos B."/>
            <person name="Barry K.W."/>
            <person name="Bonito G."/>
            <person name="Buee M."/>
            <person name="Carver A."/>
            <person name="Chen C."/>
            <person name="Cichocki N."/>
            <person name="Clum A."/>
            <person name="Culley D."/>
            <person name="Crous P.W."/>
            <person name="Fauchery L."/>
            <person name="Girlanda M."/>
            <person name="Hayes R."/>
            <person name="Keri Z."/>
            <person name="Labutti K."/>
            <person name="Lipzen A."/>
            <person name="Lombard V."/>
            <person name="Magnuson J."/>
            <person name="Maillard F."/>
            <person name="Morin E."/>
            <person name="Murat C."/>
            <person name="Nolan M."/>
            <person name="Ohm R."/>
            <person name="Pangilinan J."/>
            <person name="Pereira M."/>
            <person name="Perotto S."/>
            <person name="Peter M."/>
            <person name="Riley R."/>
            <person name="Sitrit Y."/>
            <person name="Stielow B."/>
            <person name="Szollosi G."/>
            <person name="Zifcakova L."/>
            <person name="Stursova M."/>
            <person name="Spatafora J.W."/>
            <person name="Tedersoo L."/>
            <person name="Vaario L.-M."/>
            <person name="Yamada A."/>
            <person name="Yan M."/>
            <person name="Wang P."/>
            <person name="Xu J."/>
            <person name="Bruns T."/>
            <person name="Baldrian P."/>
            <person name="Vilgalys R."/>
            <person name="Henrissat B."/>
            <person name="Grigoriev I.V."/>
            <person name="Hibbett D."/>
            <person name="Nagy L.G."/>
            <person name="Martin F.M."/>
        </authorList>
    </citation>
    <scope>NUCLEOTIDE SEQUENCE</scope>
    <source>
        <strain evidence="1">P2</strain>
    </source>
</reference>
<name>A0ACB6Z2S9_THEGA</name>
<gene>
    <name evidence="1" type="ORF">BDM02DRAFT_3122619</name>
</gene>
<proteinExistence type="predicted"/>
<protein>
    <submittedName>
        <fullName evidence="1">Uncharacterized protein</fullName>
    </submittedName>
</protein>
<dbReference type="Proteomes" id="UP000886501">
    <property type="component" value="Unassembled WGS sequence"/>
</dbReference>